<dbReference type="Gene3D" id="1.10.510.10">
    <property type="entry name" value="Transferase(Phosphotransferase) domain 1"/>
    <property type="match status" value="1"/>
</dbReference>
<comment type="caution">
    <text evidence="6">The sequence shown here is derived from an EMBL/GenBank/DDBJ whole genome shotgun (WGS) entry which is preliminary data.</text>
</comment>
<reference evidence="6 7" key="1">
    <citation type="submission" date="2016-03" db="EMBL/GenBank/DDBJ databases">
        <title>The draft genome sequence of Fonsecaea nubica causative agent of cutaneous subcutaneous infection in human host.</title>
        <authorList>
            <person name="Costa F."/>
            <person name="Sybren D.H."/>
            <person name="Raittz R.T."/>
            <person name="Weiss V.A."/>
            <person name="Leao A.C."/>
            <person name="Gomes R."/>
            <person name="De Souza E.M."/>
            <person name="Pedrosa F.O."/>
            <person name="Steffens M.B."/>
            <person name="Bombassaro A."/>
            <person name="Tadra-Sfeir M.Z."/>
            <person name="Moreno L.F."/>
            <person name="Najafzadeh M.J."/>
            <person name="Felipe M.S."/>
            <person name="Teixeira M."/>
            <person name="Sun J."/>
            <person name="Xi L."/>
            <person name="Castro M.A."/>
            <person name="Vicente V.A."/>
        </authorList>
    </citation>
    <scope>NUCLEOTIDE SEQUENCE [LARGE SCALE GENOMIC DNA]</scope>
    <source>
        <strain evidence="6 7">CBS 269.64</strain>
    </source>
</reference>
<dbReference type="SUPFAM" id="SSF56112">
    <property type="entry name" value="Protein kinase-like (PK-like)"/>
    <property type="match status" value="1"/>
</dbReference>
<name>A0A178DGZ8_9EURO</name>
<keyword evidence="4" id="KW-0067">ATP-binding</keyword>
<dbReference type="AlphaFoldDB" id="A0A178DGZ8"/>
<dbReference type="EMBL" id="LVCJ01000001">
    <property type="protein sequence ID" value="OAL40481.1"/>
    <property type="molecule type" value="Genomic_DNA"/>
</dbReference>
<evidence type="ECO:0000313" key="6">
    <source>
        <dbReference type="EMBL" id="OAL40481.1"/>
    </source>
</evidence>
<evidence type="ECO:0000259" key="5">
    <source>
        <dbReference type="PROSITE" id="PS50011"/>
    </source>
</evidence>
<proteinExistence type="predicted"/>
<keyword evidence="3" id="KW-0418">Kinase</keyword>
<keyword evidence="2" id="KW-0547">Nucleotide-binding</keyword>
<dbReference type="InterPro" id="IPR011009">
    <property type="entry name" value="Kinase-like_dom_sf"/>
</dbReference>
<accession>A0A178DGZ8</accession>
<organism evidence="6 7">
    <name type="scientific">Fonsecaea nubica</name>
    <dbReference type="NCBI Taxonomy" id="856822"/>
    <lineage>
        <taxon>Eukaryota</taxon>
        <taxon>Fungi</taxon>
        <taxon>Dikarya</taxon>
        <taxon>Ascomycota</taxon>
        <taxon>Pezizomycotina</taxon>
        <taxon>Eurotiomycetes</taxon>
        <taxon>Chaetothyriomycetidae</taxon>
        <taxon>Chaetothyriales</taxon>
        <taxon>Herpotrichiellaceae</taxon>
        <taxon>Fonsecaea</taxon>
    </lineage>
</organism>
<evidence type="ECO:0000256" key="1">
    <source>
        <dbReference type="ARBA" id="ARBA00022679"/>
    </source>
</evidence>
<keyword evidence="1" id="KW-0808">Transferase</keyword>
<dbReference type="InterPro" id="IPR000719">
    <property type="entry name" value="Prot_kinase_dom"/>
</dbReference>
<feature type="domain" description="Protein kinase" evidence="5">
    <location>
        <begin position="19"/>
        <end position="279"/>
    </location>
</feature>
<dbReference type="PANTHER" id="PTHR44329">
    <property type="entry name" value="SERINE/THREONINE-PROTEIN KINASE TNNI3K-RELATED"/>
    <property type="match status" value="1"/>
</dbReference>
<dbReference type="Proteomes" id="UP000185904">
    <property type="component" value="Unassembled WGS sequence"/>
</dbReference>
<dbReference type="Pfam" id="PF07714">
    <property type="entry name" value="PK_Tyr_Ser-Thr"/>
    <property type="match status" value="1"/>
</dbReference>
<gene>
    <name evidence="6" type="ORF">AYO20_00217</name>
</gene>
<dbReference type="PROSITE" id="PS50011">
    <property type="entry name" value="PROTEIN_KINASE_DOM"/>
    <property type="match status" value="1"/>
</dbReference>
<evidence type="ECO:0000313" key="7">
    <source>
        <dbReference type="Proteomes" id="UP000185904"/>
    </source>
</evidence>
<dbReference type="OrthoDB" id="1668230at2759"/>
<dbReference type="GeneID" id="34583644"/>
<dbReference type="InterPro" id="IPR051681">
    <property type="entry name" value="Ser/Thr_Kinases-Pseudokinases"/>
</dbReference>
<dbReference type="GO" id="GO:0004674">
    <property type="term" value="F:protein serine/threonine kinase activity"/>
    <property type="evidence" value="ECO:0007669"/>
    <property type="project" value="TreeGrafter"/>
</dbReference>
<evidence type="ECO:0000256" key="4">
    <source>
        <dbReference type="ARBA" id="ARBA00022840"/>
    </source>
</evidence>
<dbReference type="RefSeq" id="XP_022505493.1">
    <property type="nucleotide sequence ID" value="XM_022638528.1"/>
</dbReference>
<evidence type="ECO:0000256" key="2">
    <source>
        <dbReference type="ARBA" id="ARBA00022741"/>
    </source>
</evidence>
<keyword evidence="7" id="KW-1185">Reference proteome</keyword>
<protein>
    <recommendedName>
        <fullName evidence="5">Protein kinase domain-containing protein</fullName>
    </recommendedName>
</protein>
<sequence>MYENSSVTLAEFVHSDGTRVTDKIIGVGGTGIVIQKGQYAIKIPRLTREFDDDGGVALDESMAPKEGEYDLLADLVGSLERERAIYKRLGSHPSIMRCYNLSSADPSIQMDLIVNGDLRHYLAALDTPPGKKTQLSWLINMAQTLAYIHQRRVIVADIRLDNLLVDDQLAIKFTDFGESTLMPLHWDLQGDDGDGYSILTDIGQFGAIMFEIVTGQRCKFDPMQDWKDVGDPITLPTRDTIPSTSNVCLGHIIEKCWTQEFGSTNNLVVELQSMVVDED</sequence>
<dbReference type="InterPro" id="IPR001245">
    <property type="entry name" value="Ser-Thr/Tyr_kinase_cat_dom"/>
</dbReference>
<dbReference type="GO" id="GO:0005524">
    <property type="term" value="F:ATP binding"/>
    <property type="evidence" value="ECO:0007669"/>
    <property type="project" value="UniProtKB-KW"/>
</dbReference>
<dbReference type="PANTHER" id="PTHR44329:SF288">
    <property type="entry name" value="MITOGEN-ACTIVATED PROTEIN KINASE KINASE KINASE 20"/>
    <property type="match status" value="1"/>
</dbReference>
<evidence type="ECO:0000256" key="3">
    <source>
        <dbReference type="ARBA" id="ARBA00022777"/>
    </source>
</evidence>